<protein>
    <recommendedName>
        <fullName evidence="4">Flagellar hook-length control protein-like C-terminal domain-containing protein</fullName>
    </recommendedName>
</protein>
<sequence length="423" mass="41897">MQAHLVTLQSPAGQMSGQASVGSPPELLPGATLTGRVSAVLGDNGLRLVLGGTMLDVRSPVSLVPGTAVTVRVEAGGTAPKLLLTVLDTSAISTGYQVRPESAAGPAAAPREGLGARAESPAAAVALFSSLSDIVRAGDPAVPAPVRALAGQILGLRLAADAPITADKVRAAVENAGNFRAPTGTAPPSPGAAAAGDLKTLLLSLTGLLRGLGAVPILSGKAPETLRPAAGLPPEPGRGPAPAPGGGGGGAAAVTAGLLARLAGEAEDALARMALNRLATGGEGTTGEASRTTAGRQSEIALDLPLALGAETAVIEMRIARDGGGRAGDDAGALGWQLRFALSLTSTGPVEAAIGLRGGTGFVTLRAEWPETVADFSARRQEIVDGFRDAGLDLEDLRIVQGTAAGRAARWSSGAAATVDRET</sequence>
<dbReference type="KEGG" id="pgv:SL003B_2609"/>
<dbReference type="HOGENOM" id="CLU_648686_0_0_5"/>
<dbReference type="RefSeq" id="WP_013653346.1">
    <property type="nucleotide sequence ID" value="NC_015259.1"/>
</dbReference>
<dbReference type="AlphaFoldDB" id="F2J490"/>
<dbReference type="OrthoDB" id="7941698at2"/>
<dbReference type="eggNOG" id="COG3144">
    <property type="taxonomic scope" value="Bacteria"/>
</dbReference>
<dbReference type="Proteomes" id="UP000008130">
    <property type="component" value="Chromosome"/>
</dbReference>
<dbReference type="EMBL" id="CP002568">
    <property type="protein sequence ID" value="ADZ71032.1"/>
    <property type="molecule type" value="Genomic_DNA"/>
</dbReference>
<reference evidence="2 3" key="1">
    <citation type="journal article" date="2011" name="J. Bacteriol.">
        <title>Complete genome sequence of Polymorphum gilvum SL003B-26A1T, a crude oil-degrading bacterium from oil-polluted saline soil.</title>
        <authorList>
            <person name="Li S.G."/>
            <person name="Tang Y.Q."/>
            <person name="Nie Y."/>
            <person name="Cai M."/>
            <person name="Wu X.L."/>
        </authorList>
    </citation>
    <scope>NUCLEOTIDE SEQUENCE [LARGE SCALE GENOMIC DNA]</scope>
    <source>
        <strain evidence="3">LMG 25793 / CGMCC 1.9160 / SL003B-26A1</strain>
    </source>
</reference>
<feature type="region of interest" description="Disordered" evidence="1">
    <location>
        <begin position="226"/>
        <end position="250"/>
    </location>
</feature>
<dbReference type="STRING" id="991905.SL003B_2609"/>
<evidence type="ECO:0000256" key="1">
    <source>
        <dbReference type="SAM" id="MobiDB-lite"/>
    </source>
</evidence>
<evidence type="ECO:0008006" key="4">
    <source>
        <dbReference type="Google" id="ProtNLM"/>
    </source>
</evidence>
<organism evidence="2 3">
    <name type="scientific">Polymorphum gilvum (strain LMG 25793 / CGMCC 1.9160 / SL003B-26A1)</name>
    <dbReference type="NCBI Taxonomy" id="991905"/>
    <lineage>
        <taxon>Bacteria</taxon>
        <taxon>Pseudomonadati</taxon>
        <taxon>Pseudomonadota</taxon>
        <taxon>Alphaproteobacteria</taxon>
        <taxon>Rhodobacterales</taxon>
        <taxon>Paracoccaceae</taxon>
        <taxon>Polymorphum</taxon>
    </lineage>
</organism>
<keyword evidence="3" id="KW-1185">Reference proteome</keyword>
<name>F2J490_POLGS</name>
<proteinExistence type="predicted"/>
<gene>
    <name evidence="2" type="ordered locus">SL003B_2609</name>
</gene>
<evidence type="ECO:0000313" key="2">
    <source>
        <dbReference type="EMBL" id="ADZ71032.1"/>
    </source>
</evidence>
<accession>F2J490</accession>
<feature type="compositionally biased region" description="Pro residues" evidence="1">
    <location>
        <begin position="231"/>
        <end position="243"/>
    </location>
</feature>
<evidence type="ECO:0000313" key="3">
    <source>
        <dbReference type="Proteomes" id="UP000008130"/>
    </source>
</evidence>